<dbReference type="GO" id="GO:0005524">
    <property type="term" value="F:ATP binding"/>
    <property type="evidence" value="ECO:0007669"/>
    <property type="project" value="UniProtKB-UniRule"/>
</dbReference>
<evidence type="ECO:0000256" key="10">
    <source>
        <dbReference type="ARBA" id="ARBA00022741"/>
    </source>
</evidence>
<name>A0A1Q2D6G8_9ENTE</name>
<reference evidence="26 27" key="1">
    <citation type="journal article" date="2010" name="Int. J. Syst. Evol. Microbiol.">
        <title>Vagococcus penaei sp. nov., isolated from spoilage microbiota of cooked shrimp (Penaeus vannamei).</title>
        <authorList>
            <person name="Jaffres E."/>
            <person name="Prevost H."/>
            <person name="Rossero A."/>
            <person name="Joffraud J.J."/>
            <person name="Dousset X."/>
        </authorList>
    </citation>
    <scope>NUCLEOTIDE SEQUENCE [LARGE SCALE GENOMIC DNA]</scope>
    <source>
        <strain evidence="26 27">CD276</strain>
    </source>
</reference>
<dbReference type="STRING" id="633807.BW732_07350"/>
<evidence type="ECO:0000256" key="14">
    <source>
        <dbReference type="ARBA" id="ARBA00022984"/>
    </source>
</evidence>
<evidence type="ECO:0000256" key="24">
    <source>
        <dbReference type="PIRSR" id="PIRSR039102-2"/>
    </source>
</evidence>
<dbReference type="GO" id="GO:0008716">
    <property type="term" value="F:D-alanine-D-alanine ligase activity"/>
    <property type="evidence" value="ECO:0007669"/>
    <property type="project" value="UniProtKB-UniRule"/>
</dbReference>
<feature type="binding site" evidence="25">
    <location>
        <position position="286"/>
    </location>
    <ligand>
        <name>Mg(2+)</name>
        <dbReference type="ChEBI" id="CHEBI:18420"/>
        <label>1</label>
    </ligand>
</feature>
<evidence type="ECO:0000256" key="4">
    <source>
        <dbReference type="ARBA" id="ARBA00004752"/>
    </source>
</evidence>
<feature type="binding site" evidence="25">
    <location>
        <position position="299"/>
    </location>
    <ligand>
        <name>Mg(2+)</name>
        <dbReference type="ChEBI" id="CHEBI:18420"/>
        <label>1</label>
    </ligand>
</feature>
<feature type="active site" evidence="23">
    <location>
        <position position="13"/>
    </location>
</feature>
<protein>
    <recommendedName>
        <fullName evidence="19 22">D-alanine--D-alanine ligase</fullName>
        <ecNumber evidence="6 22">6.3.2.4</ecNumber>
    </recommendedName>
    <alternativeName>
        <fullName evidence="21 22">D-Ala-D-Ala ligase</fullName>
    </alternativeName>
    <alternativeName>
        <fullName evidence="20 22">D-alanylalanine synthetase</fullName>
    </alternativeName>
</protein>
<comment type="pathway">
    <text evidence="18">Glycan biosynthesis.</text>
</comment>
<keyword evidence="11" id="KW-0067">ATP-binding</keyword>
<dbReference type="FunFam" id="3.30.470.20:FF:000008">
    <property type="entry name" value="D-alanine--D-alanine ligase"/>
    <property type="match status" value="1"/>
</dbReference>
<evidence type="ECO:0000256" key="25">
    <source>
        <dbReference type="PIRSR" id="PIRSR039102-3"/>
    </source>
</evidence>
<dbReference type="PROSITE" id="PS00844">
    <property type="entry name" value="DALA_DALA_LIGASE_2"/>
    <property type="match status" value="1"/>
</dbReference>
<evidence type="ECO:0000256" key="19">
    <source>
        <dbReference type="ARBA" id="ARBA00068427"/>
    </source>
</evidence>
<feature type="binding site" evidence="24">
    <location>
        <position position="123"/>
    </location>
    <ligand>
        <name>ATP</name>
        <dbReference type="ChEBI" id="CHEBI:30616"/>
    </ligand>
</feature>
<evidence type="ECO:0000256" key="21">
    <source>
        <dbReference type="ARBA" id="ARBA00077154"/>
    </source>
</evidence>
<dbReference type="InterPro" id="IPR000291">
    <property type="entry name" value="D-Ala_lig_Van_CS"/>
</dbReference>
<keyword evidence="14 22" id="KW-0573">Peptidoglycan synthesis</keyword>
<accession>A0A1Q2D6G8</accession>
<comment type="subcellular location">
    <subcellularLocation>
        <location evidence="3 22">Cytoplasm</location>
    </subcellularLocation>
</comment>
<feature type="binding site" evidence="25">
    <location>
        <position position="301"/>
    </location>
    <ligand>
        <name>Mg(2+)</name>
        <dbReference type="ChEBI" id="CHEBI:18420"/>
        <label>2</label>
    </ligand>
</feature>
<dbReference type="NCBIfam" id="NF002526">
    <property type="entry name" value="PRK01966.1-2"/>
    <property type="match status" value="1"/>
</dbReference>
<dbReference type="OrthoDB" id="9813261at2"/>
<feature type="binding site" evidence="24">
    <location>
        <begin position="168"/>
        <end position="170"/>
    </location>
    <ligand>
        <name>ATP</name>
        <dbReference type="ChEBI" id="CHEBI:30616"/>
    </ligand>
</feature>
<keyword evidence="27" id="KW-1185">Reference proteome</keyword>
<evidence type="ECO:0000313" key="27">
    <source>
        <dbReference type="Proteomes" id="UP000188246"/>
    </source>
</evidence>
<dbReference type="Pfam" id="PF07478">
    <property type="entry name" value="Dala_Dala_lig_C"/>
    <property type="match status" value="1"/>
</dbReference>
<dbReference type="EC" id="6.3.2.4" evidence="6 22"/>
<comment type="cofactor">
    <cofactor evidence="25">
        <name>Mg(2+)</name>
        <dbReference type="ChEBI" id="CHEBI:18420"/>
    </cofactor>
    <cofactor evidence="25">
        <name>Mn(2+)</name>
        <dbReference type="ChEBI" id="CHEBI:29035"/>
    </cofactor>
    <text evidence="25">Binds 2 magnesium or manganese ions per subunit.</text>
</comment>
<evidence type="ECO:0000256" key="8">
    <source>
        <dbReference type="ARBA" id="ARBA00022598"/>
    </source>
</evidence>
<comment type="cofactor">
    <cofactor evidence="1">
        <name>Mn(2+)</name>
        <dbReference type="ChEBI" id="CHEBI:29035"/>
    </cofactor>
</comment>
<organism evidence="26 27">
    <name type="scientific">Vagococcus penaei</name>
    <dbReference type="NCBI Taxonomy" id="633807"/>
    <lineage>
        <taxon>Bacteria</taxon>
        <taxon>Bacillati</taxon>
        <taxon>Bacillota</taxon>
        <taxon>Bacilli</taxon>
        <taxon>Lactobacillales</taxon>
        <taxon>Enterococcaceae</taxon>
        <taxon>Vagococcus</taxon>
    </lineage>
</organism>
<evidence type="ECO:0000256" key="5">
    <source>
        <dbReference type="ARBA" id="ARBA00010871"/>
    </source>
</evidence>
<dbReference type="UniPathway" id="UPA00219"/>
<dbReference type="SUPFAM" id="SSF56059">
    <property type="entry name" value="Glutathione synthetase ATP-binding domain-like"/>
    <property type="match status" value="1"/>
</dbReference>
<dbReference type="NCBIfam" id="TIGR01205">
    <property type="entry name" value="D_ala_D_alaTIGR"/>
    <property type="match status" value="1"/>
</dbReference>
<evidence type="ECO:0000256" key="2">
    <source>
        <dbReference type="ARBA" id="ARBA00003921"/>
    </source>
</evidence>
<evidence type="ECO:0000256" key="3">
    <source>
        <dbReference type="ARBA" id="ARBA00004496"/>
    </source>
</evidence>
<dbReference type="InterPro" id="IPR005905">
    <property type="entry name" value="D_ala_D_ala"/>
</dbReference>
<dbReference type="Gene3D" id="3.40.50.20">
    <property type="match status" value="1"/>
</dbReference>
<keyword evidence="15 25" id="KW-0464">Manganese</keyword>
<dbReference type="InterPro" id="IPR011095">
    <property type="entry name" value="Dala_Dala_lig_C"/>
</dbReference>
<evidence type="ECO:0000256" key="11">
    <source>
        <dbReference type="ARBA" id="ARBA00022840"/>
    </source>
</evidence>
<evidence type="ECO:0000256" key="1">
    <source>
        <dbReference type="ARBA" id="ARBA00001936"/>
    </source>
</evidence>
<dbReference type="SUPFAM" id="SSF52440">
    <property type="entry name" value="PreATP-grasp domain"/>
    <property type="match status" value="1"/>
</dbReference>
<feature type="active site" evidence="23">
    <location>
        <position position="176"/>
    </location>
</feature>
<evidence type="ECO:0000256" key="7">
    <source>
        <dbReference type="ARBA" id="ARBA00022490"/>
    </source>
</evidence>
<dbReference type="GO" id="GO:0008360">
    <property type="term" value="P:regulation of cell shape"/>
    <property type="evidence" value="ECO:0007669"/>
    <property type="project" value="UniProtKB-KW"/>
</dbReference>
<proteinExistence type="inferred from homology"/>
<dbReference type="EMBL" id="CP019609">
    <property type="protein sequence ID" value="AQP54048.1"/>
    <property type="molecule type" value="Genomic_DNA"/>
</dbReference>
<dbReference type="PROSITE" id="PS50975">
    <property type="entry name" value="ATP_GRASP"/>
    <property type="match status" value="1"/>
</dbReference>
<feature type="binding site" evidence="24">
    <location>
        <begin position="206"/>
        <end position="213"/>
    </location>
    <ligand>
        <name>ATP</name>
        <dbReference type="ChEBI" id="CHEBI:30616"/>
    </ligand>
</feature>
<dbReference type="KEGG" id="vpi:BW732_07350"/>
<keyword evidence="13 22" id="KW-0133">Cell shape</keyword>
<dbReference type="PANTHER" id="PTHR23132">
    <property type="entry name" value="D-ALANINE--D-ALANINE LIGASE"/>
    <property type="match status" value="1"/>
</dbReference>
<dbReference type="GO" id="GO:0071555">
    <property type="term" value="P:cell wall organization"/>
    <property type="evidence" value="ECO:0007669"/>
    <property type="project" value="UniProtKB-KW"/>
</dbReference>
<gene>
    <name evidence="22" type="primary">ddl</name>
    <name evidence="26" type="ORF">BW732_07350</name>
</gene>
<dbReference type="AlphaFoldDB" id="A0A1Q2D6G8"/>
<comment type="similarity">
    <text evidence="5 22">Belongs to the D-alanine--D-alanine ligase family.</text>
</comment>
<feature type="binding site" evidence="25">
    <location>
        <position position="299"/>
    </location>
    <ligand>
        <name>Mg(2+)</name>
        <dbReference type="ChEBI" id="CHEBI:18420"/>
        <label>2</label>
    </ligand>
</feature>
<dbReference type="FunFam" id="3.30.1490.20:FF:000007">
    <property type="entry name" value="D-alanine--D-alanine ligase"/>
    <property type="match status" value="1"/>
</dbReference>
<keyword evidence="9 25" id="KW-0479">Metal-binding</keyword>
<dbReference type="Gene3D" id="3.30.470.20">
    <property type="entry name" value="ATP-grasp fold, B domain"/>
    <property type="match status" value="1"/>
</dbReference>
<dbReference type="Proteomes" id="UP000188246">
    <property type="component" value="Chromosome"/>
</dbReference>
<dbReference type="GO" id="GO:0009252">
    <property type="term" value="P:peptidoglycan biosynthetic process"/>
    <property type="evidence" value="ECO:0007669"/>
    <property type="project" value="UniProtKB-UniRule"/>
</dbReference>
<evidence type="ECO:0000256" key="6">
    <source>
        <dbReference type="ARBA" id="ARBA00012216"/>
    </source>
</evidence>
<dbReference type="RefSeq" id="WP_077276125.1">
    <property type="nucleotide sequence ID" value="NZ_CP019609.1"/>
</dbReference>
<evidence type="ECO:0000256" key="17">
    <source>
        <dbReference type="ARBA" id="ARBA00047614"/>
    </source>
</evidence>
<evidence type="ECO:0000256" key="13">
    <source>
        <dbReference type="ARBA" id="ARBA00022960"/>
    </source>
</evidence>
<keyword evidence="10 24" id="KW-0547">Nucleotide-binding</keyword>
<comment type="pathway">
    <text evidence="4 22">Cell wall biogenesis; peptidoglycan biosynthesis.</text>
</comment>
<feature type="active site" evidence="23">
    <location>
        <position position="310"/>
    </location>
</feature>
<feature type="binding site" evidence="24">
    <location>
        <begin position="298"/>
        <end position="299"/>
    </location>
    <ligand>
        <name>ATP</name>
        <dbReference type="ChEBI" id="CHEBI:30616"/>
    </ligand>
</feature>
<sequence>MKIALIYGGKSAEHDVSILSAFSVMKAIYYNYYEVQTIYIDKMGSWLRGPIFKQAPTSQDELHLTLANAQPITPADIKEKNTIIFPVLHGPNGEDGTVQGLFEVLDMPYVGAGVLASACAMDKITAKQLFQQAGIPQLPYVAVAKQDYENDKEIIYSRCEGSLIYPMFVKPANLGSSVGINQANNREELESALEEAFSYDRRVVVEQGIEARELEVAVLGNDEVRTTLAGEIVKDVDFYTYESKYIDNQVELQIPADVSDELHEKMRHFAEKAYKILDCSGLSRCDFFVTANNDVFLNEINTLPGFTPFSMYPLLWENMGLGYSDLLEELIQLAKLRYEKKQSIKVY</sequence>
<comment type="catalytic activity">
    <reaction evidence="17 22">
        <text>2 D-alanine + ATP = D-alanyl-D-alanine + ADP + phosphate + H(+)</text>
        <dbReference type="Rhea" id="RHEA:11224"/>
        <dbReference type="ChEBI" id="CHEBI:15378"/>
        <dbReference type="ChEBI" id="CHEBI:30616"/>
        <dbReference type="ChEBI" id="CHEBI:43474"/>
        <dbReference type="ChEBI" id="CHEBI:57416"/>
        <dbReference type="ChEBI" id="CHEBI:57822"/>
        <dbReference type="ChEBI" id="CHEBI:456216"/>
        <dbReference type="EC" id="6.3.2.4"/>
    </reaction>
</comment>
<comment type="function">
    <text evidence="2 22">Cell wall formation.</text>
</comment>
<evidence type="ECO:0000256" key="16">
    <source>
        <dbReference type="ARBA" id="ARBA00023316"/>
    </source>
</evidence>
<dbReference type="InterPro" id="IPR016185">
    <property type="entry name" value="PreATP-grasp_dom_sf"/>
</dbReference>
<evidence type="ECO:0000256" key="15">
    <source>
        <dbReference type="ARBA" id="ARBA00023211"/>
    </source>
</evidence>
<keyword evidence="8 22" id="KW-0436">Ligase</keyword>
<keyword evidence="12 25" id="KW-0460">Magnesium</keyword>
<evidence type="ECO:0000313" key="26">
    <source>
        <dbReference type="EMBL" id="AQP54048.1"/>
    </source>
</evidence>
<evidence type="ECO:0000256" key="20">
    <source>
        <dbReference type="ARBA" id="ARBA00076288"/>
    </source>
</evidence>
<dbReference type="PIRSF" id="PIRSF039102">
    <property type="entry name" value="Ddl/VanB"/>
    <property type="match status" value="1"/>
</dbReference>
<dbReference type="Pfam" id="PF01820">
    <property type="entry name" value="Dala_Dala_lig_N"/>
    <property type="match status" value="1"/>
</dbReference>
<evidence type="ECO:0000256" key="12">
    <source>
        <dbReference type="ARBA" id="ARBA00022842"/>
    </source>
</evidence>
<evidence type="ECO:0000256" key="18">
    <source>
        <dbReference type="ARBA" id="ARBA00060592"/>
    </source>
</evidence>
<dbReference type="NCBIfam" id="NF002528">
    <property type="entry name" value="PRK01966.1-4"/>
    <property type="match status" value="1"/>
</dbReference>
<dbReference type="HAMAP" id="MF_00047">
    <property type="entry name" value="Dala_Dala_lig"/>
    <property type="match status" value="1"/>
</dbReference>
<dbReference type="GO" id="GO:0046872">
    <property type="term" value="F:metal ion binding"/>
    <property type="evidence" value="ECO:0007669"/>
    <property type="project" value="UniProtKB-KW"/>
</dbReference>
<feature type="binding site" evidence="24">
    <location>
        <begin position="176"/>
        <end position="177"/>
    </location>
    <ligand>
        <name>ATP</name>
        <dbReference type="ChEBI" id="CHEBI:30616"/>
    </ligand>
</feature>
<evidence type="ECO:0000256" key="23">
    <source>
        <dbReference type="PIRSR" id="PIRSR039102-1"/>
    </source>
</evidence>
<dbReference type="Gene3D" id="3.30.1490.20">
    <property type="entry name" value="ATP-grasp fold, A domain"/>
    <property type="match status" value="1"/>
</dbReference>
<dbReference type="InterPro" id="IPR013815">
    <property type="entry name" value="ATP_grasp_subdomain_1"/>
</dbReference>
<evidence type="ECO:0000256" key="9">
    <source>
        <dbReference type="ARBA" id="ARBA00022723"/>
    </source>
</evidence>
<keyword evidence="7 22" id="KW-0963">Cytoplasm</keyword>
<evidence type="ECO:0000256" key="22">
    <source>
        <dbReference type="HAMAP-Rule" id="MF_00047"/>
    </source>
</evidence>
<dbReference type="PROSITE" id="PS00843">
    <property type="entry name" value="DALA_DALA_LIGASE_1"/>
    <property type="match status" value="1"/>
</dbReference>
<keyword evidence="16 22" id="KW-0961">Cell wall biogenesis/degradation</keyword>
<dbReference type="GO" id="GO:0005829">
    <property type="term" value="C:cytosol"/>
    <property type="evidence" value="ECO:0007669"/>
    <property type="project" value="TreeGrafter"/>
</dbReference>
<dbReference type="PANTHER" id="PTHR23132:SF25">
    <property type="entry name" value="D-ALANINE--D-ALANINE LIGASE A"/>
    <property type="match status" value="1"/>
</dbReference>
<dbReference type="InterPro" id="IPR011127">
    <property type="entry name" value="Dala_Dala_lig_N"/>
</dbReference>
<dbReference type="InterPro" id="IPR011761">
    <property type="entry name" value="ATP-grasp"/>
</dbReference>